<evidence type="ECO:0000313" key="1">
    <source>
        <dbReference type="EMBL" id="MBB4134150.1"/>
    </source>
</evidence>
<gene>
    <name evidence="1" type="ORF">BKA16_000702</name>
</gene>
<dbReference type="Proteomes" id="UP000551501">
    <property type="component" value="Unassembled WGS sequence"/>
</dbReference>
<organism evidence="1 2">
    <name type="scientific">Gordonia humi</name>
    <dbReference type="NCBI Taxonomy" id="686429"/>
    <lineage>
        <taxon>Bacteria</taxon>
        <taxon>Bacillati</taxon>
        <taxon>Actinomycetota</taxon>
        <taxon>Actinomycetes</taxon>
        <taxon>Mycobacteriales</taxon>
        <taxon>Gordoniaceae</taxon>
        <taxon>Gordonia</taxon>
    </lineage>
</organism>
<dbReference type="EMBL" id="JACIFP010000001">
    <property type="protein sequence ID" value="MBB4134150.1"/>
    <property type="molecule type" value="Genomic_DNA"/>
</dbReference>
<dbReference type="AlphaFoldDB" id="A0A840F1D1"/>
<reference evidence="1 2" key="1">
    <citation type="submission" date="2020-08" db="EMBL/GenBank/DDBJ databases">
        <title>Sequencing the genomes of 1000 actinobacteria strains.</title>
        <authorList>
            <person name="Klenk H.-P."/>
        </authorList>
    </citation>
    <scope>NUCLEOTIDE SEQUENCE [LARGE SCALE GENOMIC DNA]</scope>
    <source>
        <strain evidence="1 2">DSM 45298</strain>
    </source>
</reference>
<protein>
    <submittedName>
        <fullName evidence="1">Uncharacterized protein</fullName>
    </submittedName>
</protein>
<evidence type="ECO:0000313" key="2">
    <source>
        <dbReference type="Proteomes" id="UP000551501"/>
    </source>
</evidence>
<accession>A0A840F1D1</accession>
<comment type="caution">
    <text evidence="1">The sequence shown here is derived from an EMBL/GenBank/DDBJ whole genome shotgun (WGS) entry which is preliminary data.</text>
</comment>
<keyword evidence="2" id="KW-1185">Reference proteome</keyword>
<sequence length="176" mass="19408">MLPPLRSIDRRTSVPDTPANTTAGVLYWFTRLGHVHRQQAVPLYCLDLDIRRHTDFREDRVPQPVDVELGPNDLPSPVLNAVDQSTAARRVGHACDLVAERNRSGGILRQPRIDLSPPTAPSGLLLEVDRLSLLRRANATVDGRREQPGDGLLQFTSTVDTGDVHGDTSPIWGLLD</sequence>
<name>A0A840F1D1_9ACTN</name>
<proteinExistence type="predicted"/>